<dbReference type="Proteomes" id="UP000606786">
    <property type="component" value="Unassembled WGS sequence"/>
</dbReference>
<proteinExistence type="predicted"/>
<evidence type="ECO:0000256" key="1">
    <source>
        <dbReference type="SAM" id="MobiDB-lite"/>
    </source>
</evidence>
<reference evidence="2" key="1">
    <citation type="submission" date="2020-11" db="EMBL/GenBank/DDBJ databases">
        <authorList>
            <person name="Whitehead M."/>
        </authorList>
    </citation>
    <scope>NUCLEOTIDE SEQUENCE</scope>
    <source>
        <strain evidence="2">EGII</strain>
    </source>
</reference>
<evidence type="ECO:0000313" key="3">
    <source>
        <dbReference type="Proteomes" id="UP000606786"/>
    </source>
</evidence>
<protein>
    <submittedName>
        <fullName evidence="2">(Mediterranean fruit fly) hypothetical protein</fullName>
    </submittedName>
</protein>
<evidence type="ECO:0000313" key="2">
    <source>
        <dbReference type="EMBL" id="CAD6991241.1"/>
    </source>
</evidence>
<accession>A0A811TYB5</accession>
<dbReference type="OrthoDB" id="1898821at2759"/>
<sequence length="80" mass="9228">MDVGELLSFKPEQTPKRPHEDDDDYLANASVDRSSRDIKKDEKSKRMRRIEQAKESADLNKPDLPTLDSFLVPNLQKKSD</sequence>
<feature type="region of interest" description="Disordered" evidence="1">
    <location>
        <begin position="1"/>
        <end position="80"/>
    </location>
</feature>
<dbReference type="EMBL" id="CAJHJT010000001">
    <property type="protein sequence ID" value="CAD6991241.1"/>
    <property type="molecule type" value="Genomic_DNA"/>
</dbReference>
<comment type="caution">
    <text evidence="2">The sequence shown here is derived from an EMBL/GenBank/DDBJ whole genome shotgun (WGS) entry which is preliminary data.</text>
</comment>
<name>A0A811TYB5_CERCA</name>
<keyword evidence="3" id="KW-1185">Reference proteome</keyword>
<gene>
    <name evidence="2" type="ORF">CCAP1982_LOCUS177</name>
</gene>
<organism evidence="2 3">
    <name type="scientific">Ceratitis capitata</name>
    <name type="common">Mediterranean fruit fly</name>
    <name type="synonym">Tephritis capitata</name>
    <dbReference type="NCBI Taxonomy" id="7213"/>
    <lineage>
        <taxon>Eukaryota</taxon>
        <taxon>Metazoa</taxon>
        <taxon>Ecdysozoa</taxon>
        <taxon>Arthropoda</taxon>
        <taxon>Hexapoda</taxon>
        <taxon>Insecta</taxon>
        <taxon>Pterygota</taxon>
        <taxon>Neoptera</taxon>
        <taxon>Endopterygota</taxon>
        <taxon>Diptera</taxon>
        <taxon>Brachycera</taxon>
        <taxon>Muscomorpha</taxon>
        <taxon>Tephritoidea</taxon>
        <taxon>Tephritidae</taxon>
        <taxon>Ceratitis</taxon>
        <taxon>Ceratitis</taxon>
    </lineage>
</organism>
<dbReference type="AlphaFoldDB" id="A0A811TYB5"/>
<feature type="compositionally biased region" description="Basic and acidic residues" evidence="1">
    <location>
        <begin position="33"/>
        <end position="61"/>
    </location>
</feature>